<feature type="domain" description="Pyruvate carboxyltransferase" evidence="10">
    <location>
        <begin position="12"/>
        <end position="272"/>
    </location>
</feature>
<dbReference type="Gene3D" id="1.10.238.260">
    <property type="match status" value="1"/>
</dbReference>
<evidence type="ECO:0000256" key="3">
    <source>
        <dbReference type="ARBA" id="ARBA00012973"/>
    </source>
</evidence>
<keyword evidence="8" id="KW-0100">Branched-chain amino acid biosynthesis</keyword>
<evidence type="ECO:0000256" key="1">
    <source>
        <dbReference type="ARBA" id="ARBA00004689"/>
    </source>
</evidence>
<keyword evidence="5" id="KW-0028">Amino-acid biosynthesis</keyword>
<evidence type="ECO:0000313" key="12">
    <source>
        <dbReference type="Proteomes" id="UP001620295"/>
    </source>
</evidence>
<dbReference type="EC" id="2.3.3.13" evidence="3"/>
<comment type="caution">
    <text evidence="11">The sequence shown here is derived from an EMBL/GenBank/DDBJ whole genome shotgun (WGS) entry which is preliminary data.</text>
</comment>
<dbReference type="RefSeq" id="WP_358645317.1">
    <property type="nucleotide sequence ID" value="NZ_JBFACG010000023.1"/>
</dbReference>
<keyword evidence="12" id="KW-1185">Reference proteome</keyword>
<dbReference type="InterPro" id="IPR050073">
    <property type="entry name" value="2-IPM_HCS-like"/>
</dbReference>
<dbReference type="SUPFAM" id="SSF51569">
    <property type="entry name" value="Aldolase"/>
    <property type="match status" value="1"/>
</dbReference>
<keyword evidence="6 9" id="KW-0808">Transferase</keyword>
<keyword evidence="4" id="KW-0432">Leucine biosynthesis</keyword>
<dbReference type="EMBL" id="JBJDQH010000018">
    <property type="protein sequence ID" value="MFK4271404.1"/>
    <property type="molecule type" value="Genomic_DNA"/>
</dbReference>
<accession>A0ABW8M2E9</accession>
<dbReference type="PANTHER" id="PTHR10277">
    <property type="entry name" value="HOMOCITRATE SYNTHASE-RELATED"/>
    <property type="match status" value="1"/>
</dbReference>
<keyword evidence="7" id="KW-0464">Manganese</keyword>
<gene>
    <name evidence="11" type="ORF">ACI2L5_41830</name>
</gene>
<sequence length="395" mass="41730">MTDVTEPRLPKVSLFDTTLRDGEQAPGNAMTVEQKLELALAVEAIGVDVVEAGFPSSSPVDFEATRRIANALTTASVATLNRAVRDDVRLAVEAGGTRRHHLGVMATGSDIHLKHKRGISRAEAQAEVVDAIGYARSLGAEHVTLAIEDASRGTDDLLRPLIERSIEAGADTVVVADTTGCMMPAEYGALIGRIRSWVPARTTIATHCHEDMGLSLANALAGVAAGADEVQATLGGVGERAGNTAIEELIAVLVYKREAVGRSTTARPQGLQRAFDALRGAIGLSAPRNKAIFGVNAFATQAGIHQAGMLRDPSTYEFVEAAVFGRERTMLVGRHSGRAVIRHVMGEMGLAPNEALVNRVYAQHVAGRTGGSCMDLRDLRAVIEHELTAPGVLVS</sequence>
<evidence type="ECO:0000256" key="7">
    <source>
        <dbReference type="ARBA" id="ARBA00023211"/>
    </source>
</evidence>
<dbReference type="PROSITE" id="PS00815">
    <property type="entry name" value="AIPM_HOMOCIT_SYNTH_1"/>
    <property type="match status" value="1"/>
</dbReference>
<evidence type="ECO:0000256" key="4">
    <source>
        <dbReference type="ARBA" id="ARBA00022430"/>
    </source>
</evidence>
<reference evidence="11 12" key="1">
    <citation type="submission" date="2024-11" db="EMBL/GenBank/DDBJ databases">
        <title>The Natural Products Discovery Center: Release of the First 8490 Sequenced Strains for Exploring Actinobacteria Biosynthetic Diversity.</title>
        <authorList>
            <person name="Kalkreuter E."/>
            <person name="Kautsar S.A."/>
            <person name="Yang D."/>
            <person name="Bader C.D."/>
            <person name="Teijaro C.N."/>
            <person name="Fluegel L."/>
            <person name="Davis C.M."/>
            <person name="Simpson J.R."/>
            <person name="Lauterbach L."/>
            <person name="Steele A.D."/>
            <person name="Gui C."/>
            <person name="Meng S."/>
            <person name="Li G."/>
            <person name="Viehrig K."/>
            <person name="Ye F."/>
            <person name="Su P."/>
            <person name="Kiefer A.F."/>
            <person name="Nichols A."/>
            <person name="Cepeda A.J."/>
            <person name="Yan W."/>
            <person name="Fan B."/>
            <person name="Jiang Y."/>
            <person name="Adhikari A."/>
            <person name="Zheng C.-J."/>
            <person name="Schuster L."/>
            <person name="Cowan T.M."/>
            <person name="Smanski M.J."/>
            <person name="Chevrette M.G."/>
            <person name="De Carvalho L.P.S."/>
            <person name="Shen B."/>
        </authorList>
    </citation>
    <scope>NUCLEOTIDE SEQUENCE [LARGE SCALE GENOMIC DNA]</scope>
    <source>
        <strain evidence="11 12">NPDC020863</strain>
    </source>
</reference>
<dbReference type="InterPro" id="IPR013785">
    <property type="entry name" value="Aldolase_TIM"/>
</dbReference>
<dbReference type="InterPro" id="IPR000891">
    <property type="entry name" value="PYR_CT"/>
</dbReference>
<evidence type="ECO:0000256" key="5">
    <source>
        <dbReference type="ARBA" id="ARBA00022605"/>
    </source>
</evidence>
<evidence type="ECO:0000259" key="10">
    <source>
        <dbReference type="PROSITE" id="PS50991"/>
    </source>
</evidence>
<dbReference type="Gene3D" id="3.20.20.70">
    <property type="entry name" value="Aldolase class I"/>
    <property type="match status" value="1"/>
</dbReference>
<evidence type="ECO:0000256" key="8">
    <source>
        <dbReference type="ARBA" id="ARBA00023304"/>
    </source>
</evidence>
<evidence type="ECO:0000256" key="6">
    <source>
        <dbReference type="ARBA" id="ARBA00022679"/>
    </source>
</evidence>
<evidence type="ECO:0000313" key="11">
    <source>
        <dbReference type="EMBL" id="MFK4271404.1"/>
    </source>
</evidence>
<evidence type="ECO:0000256" key="9">
    <source>
        <dbReference type="RuleBase" id="RU003523"/>
    </source>
</evidence>
<proteinExistence type="inferred from homology"/>
<dbReference type="InterPro" id="IPR002034">
    <property type="entry name" value="AIPM/Hcit_synth_CS"/>
</dbReference>
<comment type="pathway">
    <text evidence="1">Amino-acid biosynthesis; L-leucine biosynthesis; L-leucine from 3-methyl-2-oxobutanoate: step 1/4.</text>
</comment>
<name>A0ABW8M2E9_9ACTN</name>
<protein>
    <recommendedName>
        <fullName evidence="3">2-isopropylmalate synthase</fullName>
        <ecNumber evidence="3">2.3.3.13</ecNumber>
    </recommendedName>
</protein>
<dbReference type="PANTHER" id="PTHR10277:SF9">
    <property type="entry name" value="2-ISOPROPYLMALATE SYNTHASE 1, CHLOROPLASTIC-RELATED"/>
    <property type="match status" value="1"/>
</dbReference>
<dbReference type="InterPro" id="IPR054691">
    <property type="entry name" value="LeuA/HCS_post-cat"/>
</dbReference>
<dbReference type="Pfam" id="PF00682">
    <property type="entry name" value="HMGL-like"/>
    <property type="match status" value="1"/>
</dbReference>
<dbReference type="Proteomes" id="UP001620295">
    <property type="component" value="Unassembled WGS sequence"/>
</dbReference>
<evidence type="ECO:0000256" key="2">
    <source>
        <dbReference type="ARBA" id="ARBA00009396"/>
    </source>
</evidence>
<dbReference type="Pfam" id="PF22617">
    <property type="entry name" value="HCS_D2"/>
    <property type="match status" value="1"/>
</dbReference>
<comment type="similarity">
    <text evidence="2">Belongs to the alpha-IPM synthase/homocitrate synthase family. LeuA type 1 subfamily.</text>
</comment>
<dbReference type="PROSITE" id="PS50991">
    <property type="entry name" value="PYR_CT"/>
    <property type="match status" value="1"/>
</dbReference>
<organism evidence="11 12">
    <name type="scientific">Streptomyces milbemycinicus</name>
    <dbReference type="NCBI Taxonomy" id="476552"/>
    <lineage>
        <taxon>Bacteria</taxon>
        <taxon>Bacillati</taxon>
        <taxon>Actinomycetota</taxon>
        <taxon>Actinomycetes</taxon>
        <taxon>Kitasatosporales</taxon>
        <taxon>Streptomycetaceae</taxon>
        <taxon>Streptomyces</taxon>
    </lineage>
</organism>